<dbReference type="SMART" id="SM00235">
    <property type="entry name" value="ZnMc"/>
    <property type="match status" value="1"/>
</dbReference>
<dbReference type="EMBL" id="CP046904">
    <property type="protein sequence ID" value="QGZ37706.1"/>
    <property type="molecule type" value="Genomic_DNA"/>
</dbReference>
<dbReference type="Gene3D" id="3.40.390.10">
    <property type="entry name" value="Collagenase (Catalytic Domain)"/>
    <property type="match status" value="1"/>
</dbReference>
<reference evidence="11 12" key="1">
    <citation type="submission" date="2019-12" db="EMBL/GenBank/DDBJ databases">
        <title>Draft Genome Sequences of Six Type Strains of the Genus Massilia.</title>
        <authorList>
            <person name="Miess H."/>
            <person name="Frediansyah A."/>
            <person name="Goeker M."/>
            <person name="Gross H."/>
        </authorList>
    </citation>
    <scope>NUCLEOTIDE SEQUENCE [LARGE SCALE GENOMIC DNA]</scope>
    <source>
        <strain evidence="11 12">DSM 26639</strain>
    </source>
</reference>
<keyword evidence="7" id="KW-0677">Repeat</keyword>
<dbReference type="InterPro" id="IPR001818">
    <property type="entry name" value="Pept_M10_metallopeptidase"/>
</dbReference>
<dbReference type="InterPro" id="IPR001343">
    <property type="entry name" value="Hemolysn_Ca-bd"/>
</dbReference>
<dbReference type="InterPro" id="IPR025282">
    <property type="entry name" value="DUF4214"/>
</dbReference>
<dbReference type="Pfam" id="PF00353">
    <property type="entry name" value="HemolysinCabind"/>
    <property type="match status" value="2"/>
</dbReference>
<evidence type="ECO:0000256" key="5">
    <source>
        <dbReference type="ARBA" id="ARBA00022670"/>
    </source>
</evidence>
<keyword evidence="9" id="KW-0862">Zinc</keyword>
<keyword evidence="6" id="KW-0479">Metal-binding</keyword>
<dbReference type="InterPro" id="IPR038255">
    <property type="entry name" value="PBS_linker_sf"/>
</dbReference>
<feature type="domain" description="Peptidase metallopeptidase" evidence="10">
    <location>
        <begin position="27"/>
        <end position="205"/>
    </location>
</feature>
<evidence type="ECO:0000256" key="9">
    <source>
        <dbReference type="ARBA" id="ARBA00022833"/>
    </source>
</evidence>
<dbReference type="Gene3D" id="2.150.10.10">
    <property type="entry name" value="Serralysin-like metalloprotease, C-terminal"/>
    <property type="match status" value="1"/>
</dbReference>
<dbReference type="Gene3D" id="1.10.3130.20">
    <property type="entry name" value="Phycobilisome linker domain"/>
    <property type="match status" value="1"/>
</dbReference>
<evidence type="ECO:0000256" key="4">
    <source>
        <dbReference type="ARBA" id="ARBA00022525"/>
    </source>
</evidence>
<dbReference type="InterPro" id="IPR024079">
    <property type="entry name" value="MetalloPept_cat_dom_sf"/>
</dbReference>
<dbReference type="InterPro" id="IPR034033">
    <property type="entry name" value="Serralysin-like"/>
</dbReference>
<protein>
    <submittedName>
        <fullName evidence="11">DUF4214 domain-containing protein</fullName>
    </submittedName>
</protein>
<evidence type="ECO:0000256" key="1">
    <source>
        <dbReference type="ARBA" id="ARBA00001913"/>
    </source>
</evidence>
<keyword evidence="8" id="KW-0378">Hydrolase</keyword>
<dbReference type="SUPFAM" id="SSF51120">
    <property type="entry name" value="beta-Roll"/>
    <property type="match status" value="1"/>
</dbReference>
<evidence type="ECO:0000256" key="3">
    <source>
        <dbReference type="ARBA" id="ARBA00009490"/>
    </source>
</evidence>
<evidence type="ECO:0000259" key="10">
    <source>
        <dbReference type="SMART" id="SM00235"/>
    </source>
</evidence>
<organism evidence="11 12">
    <name type="scientific">Pseudoduganella flava</name>
    <dbReference type="NCBI Taxonomy" id="871742"/>
    <lineage>
        <taxon>Bacteria</taxon>
        <taxon>Pseudomonadati</taxon>
        <taxon>Pseudomonadota</taxon>
        <taxon>Betaproteobacteria</taxon>
        <taxon>Burkholderiales</taxon>
        <taxon>Oxalobacteraceae</taxon>
        <taxon>Telluria group</taxon>
        <taxon>Pseudoduganella</taxon>
    </lineage>
</organism>
<keyword evidence="12" id="KW-1185">Reference proteome</keyword>
<dbReference type="CDD" id="cd04277">
    <property type="entry name" value="ZnMc_serralysin_like"/>
    <property type="match status" value="1"/>
</dbReference>
<dbReference type="InterPro" id="IPR006026">
    <property type="entry name" value="Peptidase_Metallo"/>
</dbReference>
<evidence type="ECO:0000313" key="11">
    <source>
        <dbReference type="EMBL" id="QGZ37706.1"/>
    </source>
</evidence>
<evidence type="ECO:0000256" key="7">
    <source>
        <dbReference type="ARBA" id="ARBA00022737"/>
    </source>
</evidence>
<dbReference type="Proteomes" id="UP000437862">
    <property type="component" value="Chromosome"/>
</dbReference>
<evidence type="ECO:0000256" key="6">
    <source>
        <dbReference type="ARBA" id="ARBA00022723"/>
    </source>
</evidence>
<evidence type="ECO:0000256" key="8">
    <source>
        <dbReference type="ARBA" id="ARBA00022801"/>
    </source>
</evidence>
<dbReference type="SUPFAM" id="SSF55486">
    <property type="entry name" value="Metalloproteases ('zincins'), catalytic domain"/>
    <property type="match status" value="1"/>
</dbReference>
<dbReference type="Pfam" id="PF00413">
    <property type="entry name" value="Peptidase_M10"/>
    <property type="match status" value="1"/>
</dbReference>
<evidence type="ECO:0000313" key="12">
    <source>
        <dbReference type="Proteomes" id="UP000437862"/>
    </source>
</evidence>
<dbReference type="InterPro" id="IPR011049">
    <property type="entry name" value="Serralysin-like_metalloprot_C"/>
</dbReference>
<keyword evidence="4" id="KW-0964">Secreted</keyword>
<accession>A0ABX6FJJ9</accession>
<gene>
    <name evidence="11" type="ORF">GO485_00615</name>
</gene>
<name>A0ABX6FJJ9_9BURK</name>
<sequence length="570" mass="59805">MMSLTTGNNSIDSLVYSSWNATAGIPVSLTYSFLTRVPSNASDDDAGGFRAMTATQQAAVRDALAEWAAVANITFTEVSANSGNLQFGTNTQSDSSAYAYLPETGVRSVTMYLNNTSSSNTVFTAGTYGPTVLVHEIGHMLGLKHPGDYDSTGSELGGPYLPAATDNGDYTQMSYNDPTSYAINRTFMTTPMLYDIQAIQYLYGANMSYHAGNDAYTFTNNIAPECIWDAGGADTLDFSACTSATIINLNAGTFSETASGLHNISIAYNVTIESAIAGSGGSTIYANAAGNTLTGGAGTDIFYEGAGSDTISGAGGQDTVVFTHAFASYGINRAGDTVTVTGDGIDSLNGVEYLRFSDTLVAVRDLPSSAFLNGTDGADRVVAPAGNVSIDSGAGLDTVQYVGVRNAYTVTAASDGFVVTSAAGETGHLRNVERVQFADAAVALDVYGVPGQIYRLYAAALDRAPDQPGIGTWIKLMDAGESLASVAQKFTTSDEFSRLYGQLDNGHFIAQLYQNALGRTYDIDGFNHWMALLDSGMTRGEIVVGFSESNELKAQLIGVMQNGIDYIPAS</sequence>
<dbReference type="Pfam" id="PF08548">
    <property type="entry name" value="Peptidase_M10_C"/>
    <property type="match status" value="1"/>
</dbReference>
<dbReference type="Pfam" id="PF13946">
    <property type="entry name" value="DUF4214"/>
    <property type="match status" value="1"/>
</dbReference>
<comment type="subcellular location">
    <subcellularLocation>
        <location evidence="2">Secreted</location>
    </subcellularLocation>
</comment>
<comment type="cofactor">
    <cofactor evidence="1">
        <name>Ca(2+)</name>
        <dbReference type="ChEBI" id="CHEBI:29108"/>
    </cofactor>
</comment>
<proteinExistence type="inferred from homology"/>
<evidence type="ECO:0000256" key="2">
    <source>
        <dbReference type="ARBA" id="ARBA00004613"/>
    </source>
</evidence>
<dbReference type="InterPro" id="IPR013858">
    <property type="entry name" value="Peptidase_M10B_C"/>
</dbReference>
<comment type="similarity">
    <text evidence="3">Belongs to the peptidase M10B family.</text>
</comment>
<keyword evidence="5" id="KW-0645">Protease</keyword>